<dbReference type="EC" id="2.1.1.284" evidence="2"/>
<organism evidence="2 3">
    <name type="scientific">Acaryochloris thomasi RCC1774</name>
    <dbReference type="NCBI Taxonomy" id="1764569"/>
    <lineage>
        <taxon>Bacteria</taxon>
        <taxon>Bacillati</taxon>
        <taxon>Cyanobacteriota</taxon>
        <taxon>Cyanophyceae</taxon>
        <taxon>Acaryochloridales</taxon>
        <taxon>Acaryochloridaceae</taxon>
        <taxon>Acaryochloris</taxon>
        <taxon>Acaryochloris thomasi</taxon>
    </lineage>
</organism>
<dbReference type="CDD" id="cd02440">
    <property type="entry name" value="AdoMet_MTases"/>
    <property type="match status" value="1"/>
</dbReference>
<protein>
    <submittedName>
        <fullName evidence="2">8-demethylnovobiocic acid C(8)-methyltransferase</fullName>
        <ecNumber evidence="2">2.1.1.284</ecNumber>
    </submittedName>
</protein>
<dbReference type="GO" id="GO:0102526">
    <property type="term" value="F:8-demethylnovobiocic acid C8-methyltransferase activity"/>
    <property type="evidence" value="ECO:0007669"/>
    <property type="project" value="UniProtKB-EC"/>
</dbReference>
<feature type="domain" description="Methyltransferase" evidence="1">
    <location>
        <begin position="98"/>
        <end position="194"/>
    </location>
</feature>
<reference evidence="2 3" key="1">
    <citation type="journal article" date="2018" name="Sci. Rep.">
        <title>A novel species of the marine cyanobacterium Acaryochloris with a unique pigment content and lifestyle.</title>
        <authorList>
            <person name="Partensky F."/>
            <person name="Six C."/>
            <person name="Ratin M."/>
            <person name="Garczarek L."/>
            <person name="Vaulot D."/>
            <person name="Probert I."/>
            <person name="Calteau A."/>
            <person name="Gourvil P."/>
            <person name="Marie D."/>
            <person name="Grebert T."/>
            <person name="Bouchier C."/>
            <person name="Le Panse S."/>
            <person name="Gachenot M."/>
            <person name="Rodriguez F."/>
            <person name="Garrido J.L."/>
        </authorList>
    </citation>
    <scope>NUCLEOTIDE SEQUENCE [LARGE SCALE GENOMIC DNA]</scope>
    <source>
        <strain evidence="2 3">RCC1774</strain>
    </source>
</reference>
<sequence length="258" mass="28976">MGKLQRQILQTAVRQLIGDQNQHLYHSLDWAQACAAFQQRELQYPDYYAQDFHGIKGGYLTPVAAVTYDAVTALASPPSEEGLRHQLIQQVAGQPRHILDLGCGTGSTTVKLKQAFPTATVIGVDLSPYMLVMASRKAQAAGISIEWQQGLAETTHREPGRFDLITASMLFHELPPSQSQLVLREALRLCKPGGQVLTLDGNQTQLRRLDWLIQLFREPYSKLYAAESVEDWMQSLGYRTQPTRYVGWIHQINVGYKP</sequence>
<proteinExistence type="predicted"/>
<dbReference type="PANTHER" id="PTHR42912:SF93">
    <property type="entry name" value="N6-ADENOSINE-METHYLTRANSFERASE TMT1A"/>
    <property type="match status" value="1"/>
</dbReference>
<dbReference type="GO" id="GO:0032259">
    <property type="term" value="P:methylation"/>
    <property type="evidence" value="ECO:0007669"/>
    <property type="project" value="UniProtKB-KW"/>
</dbReference>
<accession>A0A2W1JMZ5</accession>
<dbReference type="SUPFAM" id="SSF53335">
    <property type="entry name" value="S-adenosyl-L-methionine-dependent methyltransferases"/>
    <property type="match status" value="1"/>
</dbReference>
<gene>
    <name evidence="2" type="primary">novO</name>
    <name evidence="2" type="ORF">C1752_00609</name>
</gene>
<comment type="caution">
    <text evidence="2">The sequence shown here is derived from an EMBL/GenBank/DDBJ whole genome shotgun (WGS) entry which is preliminary data.</text>
</comment>
<dbReference type="PANTHER" id="PTHR42912">
    <property type="entry name" value="METHYLTRANSFERASE"/>
    <property type="match status" value="1"/>
</dbReference>
<evidence type="ECO:0000313" key="3">
    <source>
        <dbReference type="Proteomes" id="UP000248857"/>
    </source>
</evidence>
<evidence type="ECO:0000259" key="1">
    <source>
        <dbReference type="Pfam" id="PF13649"/>
    </source>
</evidence>
<dbReference type="EMBL" id="PQWO01000002">
    <property type="protein sequence ID" value="PZD74710.1"/>
    <property type="molecule type" value="Genomic_DNA"/>
</dbReference>
<dbReference type="InterPro" id="IPR041698">
    <property type="entry name" value="Methyltransf_25"/>
</dbReference>
<dbReference type="InterPro" id="IPR029063">
    <property type="entry name" value="SAM-dependent_MTases_sf"/>
</dbReference>
<dbReference type="InterPro" id="IPR050508">
    <property type="entry name" value="Methyltransf_Superfamily"/>
</dbReference>
<dbReference type="Proteomes" id="UP000248857">
    <property type="component" value="Unassembled WGS sequence"/>
</dbReference>
<dbReference type="Pfam" id="PF13649">
    <property type="entry name" value="Methyltransf_25"/>
    <property type="match status" value="1"/>
</dbReference>
<keyword evidence="2" id="KW-0489">Methyltransferase</keyword>
<name>A0A2W1JMZ5_9CYAN</name>
<dbReference type="AlphaFoldDB" id="A0A2W1JMZ5"/>
<dbReference type="Gene3D" id="3.40.50.150">
    <property type="entry name" value="Vaccinia Virus protein VP39"/>
    <property type="match status" value="1"/>
</dbReference>
<evidence type="ECO:0000313" key="2">
    <source>
        <dbReference type="EMBL" id="PZD74710.1"/>
    </source>
</evidence>
<dbReference type="OrthoDB" id="505670at2"/>
<dbReference type="RefSeq" id="WP_110984602.1">
    <property type="nucleotide sequence ID" value="NZ_CAWNWM010000002.1"/>
</dbReference>
<keyword evidence="3" id="KW-1185">Reference proteome</keyword>
<keyword evidence="2" id="KW-0808">Transferase</keyword>